<accession>A0A9E6UQ24</accession>
<dbReference type="AlphaFoldDB" id="A0A9E6UQ24"/>
<reference evidence="1" key="1">
    <citation type="submission" date="2021-08" db="EMBL/GenBank/DDBJ databases">
        <authorList>
            <person name="Zhang H."/>
            <person name="Xu M."/>
            <person name="Yu Z."/>
            <person name="Yang L."/>
            <person name="Cai Y."/>
        </authorList>
    </citation>
    <scope>NUCLEOTIDE SEQUENCE</scope>
    <source>
        <strain evidence="1">CHL1</strain>
    </source>
</reference>
<protein>
    <submittedName>
        <fullName evidence="1">Uncharacterized protein</fullName>
    </submittedName>
</protein>
<dbReference type="RefSeq" id="WP_261405473.1">
    <property type="nucleotide sequence ID" value="NZ_CP081869.1"/>
</dbReference>
<dbReference type="KEGG" id="cmet:K6K41_12930"/>
<sequence length="62" mass="6705">MKNVAMRVNRMARSDVRTAVATAFDRFHAKPSALPAALAPQAVGARSIAAMRRFSMSACGRR</sequence>
<organism evidence="1 2">
    <name type="scientific">Chenggangzhangella methanolivorans</name>
    <dbReference type="NCBI Taxonomy" id="1437009"/>
    <lineage>
        <taxon>Bacteria</taxon>
        <taxon>Pseudomonadati</taxon>
        <taxon>Pseudomonadota</taxon>
        <taxon>Alphaproteobacteria</taxon>
        <taxon>Hyphomicrobiales</taxon>
        <taxon>Methylopilaceae</taxon>
        <taxon>Chenggangzhangella</taxon>
    </lineage>
</organism>
<name>A0A9E6UQ24_9HYPH</name>
<dbReference type="EMBL" id="CP081869">
    <property type="protein sequence ID" value="QZO02089.1"/>
    <property type="molecule type" value="Genomic_DNA"/>
</dbReference>
<proteinExistence type="predicted"/>
<gene>
    <name evidence="1" type="ORF">K6K41_12930</name>
</gene>
<keyword evidence="2" id="KW-1185">Reference proteome</keyword>
<evidence type="ECO:0000313" key="2">
    <source>
        <dbReference type="Proteomes" id="UP000825701"/>
    </source>
</evidence>
<dbReference type="Proteomes" id="UP000825701">
    <property type="component" value="Chromosome"/>
</dbReference>
<evidence type="ECO:0000313" key="1">
    <source>
        <dbReference type="EMBL" id="QZO02089.1"/>
    </source>
</evidence>